<evidence type="ECO:0000256" key="7">
    <source>
        <dbReference type="ARBA" id="ARBA00022553"/>
    </source>
</evidence>
<keyword evidence="9" id="KW-0479">Metal-binding</keyword>
<feature type="compositionally biased region" description="Polar residues" evidence="17">
    <location>
        <begin position="443"/>
        <end position="452"/>
    </location>
</feature>
<evidence type="ECO:0000313" key="19">
    <source>
        <dbReference type="EMBL" id="KAJ9604829.1"/>
    </source>
</evidence>
<keyword evidence="13" id="KW-0460">Magnesium</keyword>
<feature type="compositionally biased region" description="Polar residues" evidence="17">
    <location>
        <begin position="671"/>
        <end position="703"/>
    </location>
</feature>
<comment type="similarity">
    <text evidence="3">Belongs to the protein kinase superfamily. STE Ser/Thr protein kinase family. STE20 subfamily.</text>
</comment>
<dbReference type="FunFam" id="1.10.510.10:FF:000411">
    <property type="entry name" value="Probable Ste20-like kinase Don3"/>
    <property type="match status" value="1"/>
</dbReference>
<dbReference type="GO" id="GO:0004674">
    <property type="term" value="F:protein serine/threonine kinase activity"/>
    <property type="evidence" value="ECO:0007669"/>
    <property type="project" value="UniProtKB-KW"/>
</dbReference>
<proteinExistence type="inferred from homology"/>
<organism evidence="19 20">
    <name type="scientific">Cladophialophora chaetospira</name>
    <dbReference type="NCBI Taxonomy" id="386627"/>
    <lineage>
        <taxon>Eukaryota</taxon>
        <taxon>Fungi</taxon>
        <taxon>Dikarya</taxon>
        <taxon>Ascomycota</taxon>
        <taxon>Pezizomycotina</taxon>
        <taxon>Eurotiomycetes</taxon>
        <taxon>Chaetothyriomycetidae</taxon>
        <taxon>Chaetothyriales</taxon>
        <taxon>Herpotrichiellaceae</taxon>
        <taxon>Cladophialophora</taxon>
    </lineage>
</organism>
<evidence type="ECO:0000256" key="12">
    <source>
        <dbReference type="ARBA" id="ARBA00022840"/>
    </source>
</evidence>
<evidence type="ECO:0000256" key="11">
    <source>
        <dbReference type="ARBA" id="ARBA00022777"/>
    </source>
</evidence>
<dbReference type="PROSITE" id="PS50011">
    <property type="entry name" value="PROTEIN_KINASE_DOM"/>
    <property type="match status" value="1"/>
</dbReference>
<feature type="region of interest" description="Disordered" evidence="17">
    <location>
        <begin position="584"/>
        <end position="648"/>
    </location>
</feature>
<protein>
    <recommendedName>
        <fullName evidence="4">non-specific serine/threonine protein kinase</fullName>
        <ecNumber evidence="4">2.7.11.1</ecNumber>
    </recommendedName>
</protein>
<feature type="region of interest" description="Disordered" evidence="17">
    <location>
        <begin position="354"/>
        <end position="452"/>
    </location>
</feature>
<evidence type="ECO:0000259" key="18">
    <source>
        <dbReference type="PROSITE" id="PS50011"/>
    </source>
</evidence>
<dbReference type="AlphaFoldDB" id="A0AA38X128"/>
<dbReference type="InterPro" id="IPR050629">
    <property type="entry name" value="STE20/SPS1-PAK"/>
</dbReference>
<accession>A0AA38X128</accession>
<dbReference type="GO" id="GO:0005737">
    <property type="term" value="C:cytoplasm"/>
    <property type="evidence" value="ECO:0007669"/>
    <property type="project" value="UniProtKB-SubCell"/>
</dbReference>
<comment type="catalytic activity">
    <reaction evidence="14">
        <text>L-threonyl-[protein] + ATP = O-phospho-L-threonyl-[protein] + ADP + H(+)</text>
        <dbReference type="Rhea" id="RHEA:46608"/>
        <dbReference type="Rhea" id="RHEA-COMP:11060"/>
        <dbReference type="Rhea" id="RHEA-COMP:11605"/>
        <dbReference type="ChEBI" id="CHEBI:15378"/>
        <dbReference type="ChEBI" id="CHEBI:30013"/>
        <dbReference type="ChEBI" id="CHEBI:30616"/>
        <dbReference type="ChEBI" id="CHEBI:61977"/>
        <dbReference type="ChEBI" id="CHEBI:456216"/>
        <dbReference type="EC" id="2.7.11.1"/>
    </reaction>
</comment>
<evidence type="ECO:0000256" key="5">
    <source>
        <dbReference type="ARBA" id="ARBA00022490"/>
    </source>
</evidence>
<keyword evidence="5" id="KW-0963">Cytoplasm</keyword>
<gene>
    <name evidence="19" type="ORF">H2200_010944</name>
</gene>
<dbReference type="SUPFAM" id="SSF56112">
    <property type="entry name" value="Protein kinase-like (PK-like)"/>
    <property type="match status" value="1"/>
</dbReference>
<name>A0AA38X128_9EURO</name>
<reference evidence="19" key="1">
    <citation type="submission" date="2022-10" db="EMBL/GenBank/DDBJ databases">
        <title>Culturing micro-colonial fungi from biological soil crusts in the Mojave desert and describing Neophaeococcomyces mojavensis, and introducing the new genera and species Taxawa tesnikishii.</title>
        <authorList>
            <person name="Kurbessoian T."/>
            <person name="Stajich J.E."/>
        </authorList>
    </citation>
    <scope>NUCLEOTIDE SEQUENCE</scope>
    <source>
        <strain evidence="19">TK_41</strain>
    </source>
</reference>
<keyword evidence="8" id="KW-0808">Transferase</keyword>
<evidence type="ECO:0000256" key="10">
    <source>
        <dbReference type="ARBA" id="ARBA00022741"/>
    </source>
</evidence>
<feature type="region of interest" description="Disordered" evidence="17">
    <location>
        <begin position="661"/>
        <end position="722"/>
    </location>
</feature>
<keyword evidence="6" id="KW-0723">Serine/threonine-protein kinase</keyword>
<dbReference type="CDD" id="cd06609">
    <property type="entry name" value="STKc_MST3_like"/>
    <property type="match status" value="1"/>
</dbReference>
<evidence type="ECO:0000256" key="15">
    <source>
        <dbReference type="ARBA" id="ARBA00048679"/>
    </source>
</evidence>
<feature type="domain" description="Protein kinase" evidence="18">
    <location>
        <begin position="38"/>
        <end position="291"/>
    </location>
</feature>
<dbReference type="InterPro" id="IPR011009">
    <property type="entry name" value="Kinase-like_dom_sf"/>
</dbReference>
<keyword evidence="20" id="KW-1185">Reference proteome</keyword>
<keyword evidence="10 16" id="KW-0547">Nucleotide-binding</keyword>
<dbReference type="SMART" id="SM00220">
    <property type="entry name" value="S_TKc"/>
    <property type="match status" value="1"/>
</dbReference>
<keyword evidence="7" id="KW-0597">Phosphoprotein</keyword>
<dbReference type="Proteomes" id="UP001172673">
    <property type="component" value="Unassembled WGS sequence"/>
</dbReference>
<evidence type="ECO:0000256" key="1">
    <source>
        <dbReference type="ARBA" id="ARBA00001946"/>
    </source>
</evidence>
<dbReference type="InterPro" id="IPR000719">
    <property type="entry name" value="Prot_kinase_dom"/>
</dbReference>
<feature type="region of interest" description="Disordered" evidence="17">
    <location>
        <begin position="461"/>
        <end position="480"/>
    </location>
</feature>
<sequence length="758" mass="83617">MAMISPWSETPHGSRTAPQSYFEIQEDSSNGDSLADRYQMLEELGSGSFGVVYKAIEKATGEIVAIKHVDLESSEEDLSDILSELSVLSSCSSPHVTKYRLAFLRRQTLWIVMEYLGGGSCADLLRPPPHRLSENHIAIICRELLLGLSYLHSEGKLHRDIKAANVLLGMDGRVKLADFGVAAQLVGLKSVRNTFVGTPFWMAPEVIQQEGHDAKADVWSLGITAMELAHGEPPHANVHPMKVLFLIPKQSAPRLEGSQWSKDFKDFVACCLTKDVDRRKTAKELLSHRFIRSAGKVEGLQELIVRKQDWEANKGGDRNLKYYAETLKSLSHAQHDDDWVFETIKAVPTMKFRDVQTQKKRKVSRSAGELLDEDTSTQMRDESFGQHRGDSDQSPTKLTMRKISQQSSQQDRRESVDSLSGKRTSRKRLSSAQTRQPLGVNMSFGNSPSTVRQFRRVSPNIATLSDENEDPNASVIRTPSKAKPGLDTFVELESSLLSKPEKESRFSTATTLAVEAKEAHLGKKLYSHAIGISCQDVLNDTADEVKREAVARLAEAFSDLENVDPDGVYHIMSAIVSKMTNDDTLKSMLPQPEPASISISPQKPHTTQSPQKPSLTTQPGLPPSSPLKPAVANQSRQVTPSTPTKSNASAAAKLVLAQNNPHLKSHRRRQSAQAVISGNSSSNTSQANSRNVSTAINSPLRNSSAEEKRRLGGGQEAGQDDEKEMIKGLLGGLDHTRQLGESLFERWCEGLRVRWPAV</sequence>
<feature type="compositionally biased region" description="Polar residues" evidence="17">
    <location>
        <begin position="597"/>
        <end position="619"/>
    </location>
</feature>
<evidence type="ECO:0000256" key="4">
    <source>
        <dbReference type="ARBA" id="ARBA00012513"/>
    </source>
</evidence>
<keyword evidence="11" id="KW-0418">Kinase</keyword>
<evidence type="ECO:0000256" key="17">
    <source>
        <dbReference type="SAM" id="MobiDB-lite"/>
    </source>
</evidence>
<dbReference type="InterPro" id="IPR017441">
    <property type="entry name" value="Protein_kinase_ATP_BS"/>
</dbReference>
<evidence type="ECO:0000256" key="8">
    <source>
        <dbReference type="ARBA" id="ARBA00022679"/>
    </source>
</evidence>
<feature type="binding site" evidence="16">
    <location>
        <position position="67"/>
    </location>
    <ligand>
        <name>ATP</name>
        <dbReference type="ChEBI" id="CHEBI:30616"/>
    </ligand>
</feature>
<dbReference type="GO" id="GO:0046872">
    <property type="term" value="F:metal ion binding"/>
    <property type="evidence" value="ECO:0007669"/>
    <property type="project" value="UniProtKB-KW"/>
</dbReference>
<comment type="catalytic activity">
    <reaction evidence="15">
        <text>L-seryl-[protein] + ATP = O-phospho-L-seryl-[protein] + ADP + H(+)</text>
        <dbReference type="Rhea" id="RHEA:17989"/>
        <dbReference type="Rhea" id="RHEA-COMP:9863"/>
        <dbReference type="Rhea" id="RHEA-COMP:11604"/>
        <dbReference type="ChEBI" id="CHEBI:15378"/>
        <dbReference type="ChEBI" id="CHEBI:29999"/>
        <dbReference type="ChEBI" id="CHEBI:30616"/>
        <dbReference type="ChEBI" id="CHEBI:83421"/>
        <dbReference type="ChEBI" id="CHEBI:456216"/>
        <dbReference type="EC" id="2.7.11.1"/>
    </reaction>
</comment>
<evidence type="ECO:0000256" key="2">
    <source>
        <dbReference type="ARBA" id="ARBA00004496"/>
    </source>
</evidence>
<evidence type="ECO:0000256" key="14">
    <source>
        <dbReference type="ARBA" id="ARBA00047899"/>
    </source>
</evidence>
<dbReference type="PROSITE" id="PS00107">
    <property type="entry name" value="PROTEIN_KINASE_ATP"/>
    <property type="match status" value="1"/>
</dbReference>
<dbReference type="Gene3D" id="1.10.510.10">
    <property type="entry name" value="Transferase(Phosphotransferase) domain 1"/>
    <property type="match status" value="1"/>
</dbReference>
<dbReference type="Pfam" id="PF00069">
    <property type="entry name" value="Pkinase"/>
    <property type="match status" value="1"/>
</dbReference>
<evidence type="ECO:0000256" key="13">
    <source>
        <dbReference type="ARBA" id="ARBA00022842"/>
    </source>
</evidence>
<evidence type="ECO:0000313" key="20">
    <source>
        <dbReference type="Proteomes" id="UP001172673"/>
    </source>
</evidence>
<evidence type="ECO:0000256" key="16">
    <source>
        <dbReference type="PROSITE-ProRule" id="PRU10141"/>
    </source>
</evidence>
<comment type="cofactor">
    <cofactor evidence="1">
        <name>Mg(2+)</name>
        <dbReference type="ChEBI" id="CHEBI:18420"/>
    </cofactor>
</comment>
<comment type="caution">
    <text evidence="19">The sequence shown here is derived from an EMBL/GenBank/DDBJ whole genome shotgun (WGS) entry which is preliminary data.</text>
</comment>
<dbReference type="GO" id="GO:0005524">
    <property type="term" value="F:ATP binding"/>
    <property type="evidence" value="ECO:0007669"/>
    <property type="project" value="UniProtKB-UniRule"/>
</dbReference>
<dbReference type="EC" id="2.7.11.1" evidence="4"/>
<dbReference type="PANTHER" id="PTHR48012">
    <property type="entry name" value="STERILE20-LIKE KINASE, ISOFORM B-RELATED"/>
    <property type="match status" value="1"/>
</dbReference>
<comment type="subcellular location">
    <subcellularLocation>
        <location evidence="2">Cytoplasm</location>
    </subcellularLocation>
</comment>
<evidence type="ECO:0000256" key="6">
    <source>
        <dbReference type="ARBA" id="ARBA00022527"/>
    </source>
</evidence>
<dbReference type="PANTHER" id="PTHR48012:SF27">
    <property type="entry name" value="SERINE_THREONINE-PROTEIN KINASE SID1"/>
    <property type="match status" value="1"/>
</dbReference>
<evidence type="ECO:0000256" key="9">
    <source>
        <dbReference type="ARBA" id="ARBA00022723"/>
    </source>
</evidence>
<feature type="compositionally biased region" description="Basic and acidic residues" evidence="17">
    <location>
        <begin position="379"/>
        <end position="391"/>
    </location>
</feature>
<dbReference type="EMBL" id="JAPDRK010000018">
    <property type="protein sequence ID" value="KAJ9604829.1"/>
    <property type="molecule type" value="Genomic_DNA"/>
</dbReference>
<keyword evidence="12 16" id="KW-0067">ATP-binding</keyword>
<evidence type="ECO:0000256" key="3">
    <source>
        <dbReference type="ARBA" id="ARBA00008874"/>
    </source>
</evidence>
<feature type="compositionally biased region" description="Polar residues" evidence="17">
    <location>
        <begin position="632"/>
        <end position="648"/>
    </location>
</feature>